<keyword evidence="10" id="KW-1015">Disulfide bond</keyword>
<dbReference type="InterPro" id="IPR005103">
    <property type="entry name" value="AA9_LPMO"/>
</dbReference>
<dbReference type="InterPro" id="IPR049892">
    <property type="entry name" value="AA9"/>
</dbReference>
<dbReference type="GO" id="GO:0030245">
    <property type="term" value="P:cellulose catabolic process"/>
    <property type="evidence" value="ECO:0007669"/>
    <property type="project" value="UniProtKB-KW"/>
</dbReference>
<evidence type="ECO:0000256" key="9">
    <source>
        <dbReference type="ARBA" id="ARBA00023033"/>
    </source>
</evidence>
<dbReference type="EC" id="1.14.99.56" evidence="15"/>
<evidence type="ECO:0000256" key="15">
    <source>
        <dbReference type="ARBA" id="ARBA00047174"/>
    </source>
</evidence>
<evidence type="ECO:0000256" key="11">
    <source>
        <dbReference type="ARBA" id="ARBA00023277"/>
    </source>
</evidence>
<evidence type="ECO:0000256" key="1">
    <source>
        <dbReference type="ARBA" id="ARBA00001973"/>
    </source>
</evidence>
<evidence type="ECO:0000256" key="8">
    <source>
        <dbReference type="ARBA" id="ARBA00023008"/>
    </source>
</evidence>
<keyword evidence="12" id="KW-0624">Polysaccharide degradation</keyword>
<evidence type="ECO:0000256" key="16">
    <source>
        <dbReference type="SAM" id="MobiDB-lite"/>
    </source>
</evidence>
<keyword evidence="19" id="KW-1185">Reference proteome</keyword>
<feature type="compositionally biased region" description="Low complexity" evidence="16">
    <location>
        <begin position="228"/>
        <end position="257"/>
    </location>
</feature>
<dbReference type="EMBL" id="MU854716">
    <property type="protein sequence ID" value="KAK4031733.1"/>
    <property type="molecule type" value="Genomic_DNA"/>
</dbReference>
<dbReference type="GO" id="GO:0005576">
    <property type="term" value="C:extracellular region"/>
    <property type="evidence" value="ECO:0007669"/>
    <property type="project" value="UniProtKB-SubCell"/>
</dbReference>
<dbReference type="PANTHER" id="PTHR33353:SF2">
    <property type="entry name" value="ENDO-BETA-1,4-GLUCANASE D"/>
    <property type="match status" value="1"/>
</dbReference>
<comment type="subcellular location">
    <subcellularLocation>
        <location evidence="2">Secreted</location>
    </subcellularLocation>
</comment>
<dbReference type="CDD" id="cd21175">
    <property type="entry name" value="LPMO_AA9"/>
    <property type="match status" value="1"/>
</dbReference>
<evidence type="ECO:0000256" key="6">
    <source>
        <dbReference type="ARBA" id="ARBA00023001"/>
    </source>
</evidence>
<gene>
    <name evidence="18" type="ORF">C8A01DRAFT_51293</name>
</gene>
<comment type="cofactor">
    <cofactor evidence="1">
        <name>Cu(2+)</name>
        <dbReference type="ChEBI" id="CHEBI:29036"/>
    </cofactor>
</comment>
<dbReference type="Proteomes" id="UP001303115">
    <property type="component" value="Unassembled WGS sequence"/>
</dbReference>
<evidence type="ECO:0000313" key="18">
    <source>
        <dbReference type="EMBL" id="KAK4031733.1"/>
    </source>
</evidence>
<feature type="region of interest" description="Disordered" evidence="16">
    <location>
        <begin position="221"/>
        <end position="278"/>
    </location>
</feature>
<evidence type="ECO:0000256" key="2">
    <source>
        <dbReference type="ARBA" id="ARBA00004613"/>
    </source>
</evidence>
<evidence type="ECO:0000256" key="12">
    <source>
        <dbReference type="ARBA" id="ARBA00023326"/>
    </source>
</evidence>
<evidence type="ECO:0000256" key="4">
    <source>
        <dbReference type="ARBA" id="ARBA00022723"/>
    </source>
</evidence>
<dbReference type="GO" id="GO:0016787">
    <property type="term" value="F:hydrolase activity"/>
    <property type="evidence" value="ECO:0007669"/>
    <property type="project" value="UniProtKB-KW"/>
</dbReference>
<feature type="domain" description="Auxiliary Activity family 9 catalytic" evidence="17">
    <location>
        <begin position="19"/>
        <end position="205"/>
    </location>
</feature>
<evidence type="ECO:0000256" key="5">
    <source>
        <dbReference type="ARBA" id="ARBA00022729"/>
    </source>
</evidence>
<evidence type="ECO:0000256" key="10">
    <source>
        <dbReference type="ARBA" id="ARBA00023157"/>
    </source>
</evidence>
<dbReference type="AlphaFoldDB" id="A0AAN6P7C5"/>
<keyword evidence="18" id="KW-0378">Hydrolase</keyword>
<comment type="caution">
    <text evidence="18">The sequence shown here is derived from an EMBL/GenBank/DDBJ whole genome shotgun (WGS) entry which is preliminary data.</text>
</comment>
<keyword evidence="9" id="KW-0503">Monooxygenase</keyword>
<keyword evidence="7" id="KW-0560">Oxidoreductase</keyword>
<evidence type="ECO:0000256" key="13">
    <source>
        <dbReference type="ARBA" id="ARBA00044502"/>
    </source>
</evidence>
<dbReference type="Pfam" id="PF03443">
    <property type="entry name" value="AA9"/>
    <property type="match status" value="1"/>
</dbReference>
<sequence length="278" mass="30167">MKFSAVAALALEPCYASAHYFFNMLLIDGKETRPDQYVRANTRQAKYNPTKWVNVRDGMTPDVADFRCNKGAFSSAPRTQTAEVRAGARLGFKLAVDATMQHPGPALAYEGDGDWFKMHEESRCWCTWDKDVVEFTVPKDIPDGEYLVRVEHIGVHGAHVGQAEFYNSCAQVKITGGGHGTPGPTVKFPGAYKQTDPSFNFSIYGGFKPYPMPGPAVWTVWTGGGSGQSSNSTGSASEQPTQQPTRQPVPVQPTSTPISNAGSGGPKGCARRHARSFK</sequence>
<keyword evidence="4" id="KW-0479">Metal-binding</keyword>
<evidence type="ECO:0000256" key="14">
    <source>
        <dbReference type="ARBA" id="ARBA00045077"/>
    </source>
</evidence>
<reference evidence="19" key="1">
    <citation type="journal article" date="2023" name="Mol. Phylogenet. Evol.">
        <title>Genome-scale phylogeny and comparative genomics of the fungal order Sordariales.</title>
        <authorList>
            <person name="Hensen N."/>
            <person name="Bonometti L."/>
            <person name="Westerberg I."/>
            <person name="Brannstrom I.O."/>
            <person name="Guillou S."/>
            <person name="Cros-Aarteil S."/>
            <person name="Calhoun S."/>
            <person name="Haridas S."/>
            <person name="Kuo A."/>
            <person name="Mondo S."/>
            <person name="Pangilinan J."/>
            <person name="Riley R."/>
            <person name="LaButti K."/>
            <person name="Andreopoulos B."/>
            <person name="Lipzen A."/>
            <person name="Chen C."/>
            <person name="Yan M."/>
            <person name="Daum C."/>
            <person name="Ng V."/>
            <person name="Clum A."/>
            <person name="Steindorff A."/>
            <person name="Ohm R.A."/>
            <person name="Martin F."/>
            <person name="Silar P."/>
            <person name="Natvig D.O."/>
            <person name="Lalanne C."/>
            <person name="Gautier V."/>
            <person name="Ament-Velasquez S.L."/>
            <person name="Kruys A."/>
            <person name="Hutchinson M.I."/>
            <person name="Powell A.J."/>
            <person name="Barry K."/>
            <person name="Miller A.N."/>
            <person name="Grigoriev I.V."/>
            <person name="Debuchy R."/>
            <person name="Gladieux P."/>
            <person name="Hiltunen Thoren M."/>
            <person name="Johannesson H."/>
        </authorList>
    </citation>
    <scope>NUCLEOTIDE SEQUENCE [LARGE SCALE GENOMIC DNA]</scope>
    <source>
        <strain evidence="19">CBS 284.82</strain>
    </source>
</reference>
<proteinExistence type="inferred from homology"/>
<keyword evidence="5" id="KW-0732">Signal</keyword>
<keyword evidence="3" id="KW-0964">Secreted</keyword>
<comment type="catalytic activity">
    <reaction evidence="14">
        <text>[(1-&gt;4)-beta-D-glucosyl]n+m + reduced acceptor + O2 = 4-dehydro-beta-D-glucosyl-[(1-&gt;4)-beta-D-glucosyl]n-1 + [(1-&gt;4)-beta-D-glucosyl]m + acceptor + H2O.</text>
        <dbReference type="EC" id="1.14.99.56"/>
    </reaction>
</comment>
<dbReference type="PANTHER" id="PTHR33353">
    <property type="entry name" value="PUTATIVE (AFU_ORTHOLOGUE AFUA_1G12560)-RELATED"/>
    <property type="match status" value="1"/>
</dbReference>
<evidence type="ECO:0000259" key="17">
    <source>
        <dbReference type="Pfam" id="PF03443"/>
    </source>
</evidence>
<keyword evidence="6" id="KW-0136">Cellulose degradation</keyword>
<evidence type="ECO:0000256" key="3">
    <source>
        <dbReference type="ARBA" id="ARBA00022525"/>
    </source>
</evidence>
<comment type="similarity">
    <text evidence="13">Belongs to the polysaccharide monooxygenase AA9 family.</text>
</comment>
<dbReference type="GO" id="GO:0046872">
    <property type="term" value="F:metal ion binding"/>
    <property type="evidence" value="ECO:0007669"/>
    <property type="project" value="UniProtKB-KW"/>
</dbReference>
<evidence type="ECO:0000313" key="19">
    <source>
        <dbReference type="Proteomes" id="UP001303115"/>
    </source>
</evidence>
<organism evidence="18 19">
    <name type="scientific">Parachaetomium inaequale</name>
    <dbReference type="NCBI Taxonomy" id="2588326"/>
    <lineage>
        <taxon>Eukaryota</taxon>
        <taxon>Fungi</taxon>
        <taxon>Dikarya</taxon>
        <taxon>Ascomycota</taxon>
        <taxon>Pezizomycotina</taxon>
        <taxon>Sordariomycetes</taxon>
        <taxon>Sordariomycetidae</taxon>
        <taxon>Sordariales</taxon>
        <taxon>Chaetomiaceae</taxon>
        <taxon>Parachaetomium</taxon>
    </lineage>
</organism>
<dbReference type="GO" id="GO:0004497">
    <property type="term" value="F:monooxygenase activity"/>
    <property type="evidence" value="ECO:0007669"/>
    <property type="project" value="UniProtKB-KW"/>
</dbReference>
<name>A0AAN6P7C5_9PEZI</name>
<protein>
    <recommendedName>
        <fullName evidence="15">lytic cellulose monooxygenase (C4-dehydrogenating)</fullName>
        <ecNumber evidence="15">1.14.99.56</ecNumber>
    </recommendedName>
</protein>
<dbReference type="Gene3D" id="2.70.50.70">
    <property type="match status" value="1"/>
</dbReference>
<keyword evidence="11" id="KW-0119">Carbohydrate metabolism</keyword>
<feature type="compositionally biased region" description="Basic residues" evidence="16">
    <location>
        <begin position="269"/>
        <end position="278"/>
    </location>
</feature>
<keyword evidence="8" id="KW-0186">Copper</keyword>
<evidence type="ECO:0000256" key="7">
    <source>
        <dbReference type="ARBA" id="ARBA00023002"/>
    </source>
</evidence>
<accession>A0AAN6P7C5</accession>